<keyword evidence="2 5" id="KW-0812">Transmembrane</keyword>
<dbReference type="PANTHER" id="PTHR30221">
    <property type="entry name" value="SMALL-CONDUCTANCE MECHANOSENSITIVE CHANNEL"/>
    <property type="match status" value="1"/>
</dbReference>
<evidence type="ECO:0000259" key="6">
    <source>
        <dbReference type="Pfam" id="PF00924"/>
    </source>
</evidence>
<dbReference type="KEGG" id="pcm:AY601_2506"/>
<keyword evidence="8" id="KW-1185">Reference proteome</keyword>
<evidence type="ECO:0000313" key="7">
    <source>
        <dbReference type="EMBL" id="AMP99395.1"/>
    </source>
</evidence>
<evidence type="ECO:0000256" key="5">
    <source>
        <dbReference type="SAM" id="Phobius"/>
    </source>
</evidence>
<dbReference type="GO" id="GO:0008381">
    <property type="term" value="F:mechanosensitive monoatomic ion channel activity"/>
    <property type="evidence" value="ECO:0007669"/>
    <property type="project" value="InterPro"/>
</dbReference>
<dbReference type="InterPro" id="IPR006685">
    <property type="entry name" value="MscS_channel_2nd"/>
</dbReference>
<sequence>MIEEKQRSTRREFLMIIIKTIILFVLAYFETYQPVIFTDFPFIALTAHAFMVFLGPSVAVSFLRLVVIYWYIKKHRFKSTIKDNFILGINRIVSILNTVFGVIAIMIWMGIKPLEFLTSITIVAAAIAVTFKDYITNMINGLIIMFSDRLSLGDHIRVNDNEGKILDITLINMILQNEDNDMVIIPNSVVFSSVIINQSKQNIKKLSVEFEMALQFGYTPDFLEEHLYQAVDNFKDNIVSSGLTIKTLAINKDIAKFKAQVLLNNYDKLKEREIRRVLNTAIIKLTVPEQQLPGKA</sequence>
<dbReference type="InterPro" id="IPR045275">
    <property type="entry name" value="MscS_archaea/bacteria_type"/>
</dbReference>
<evidence type="ECO:0000256" key="2">
    <source>
        <dbReference type="ARBA" id="ARBA00022692"/>
    </source>
</evidence>
<dbReference type="InterPro" id="IPR010920">
    <property type="entry name" value="LSM_dom_sf"/>
</dbReference>
<keyword evidence="4 5" id="KW-0472">Membrane</keyword>
<evidence type="ECO:0000256" key="4">
    <source>
        <dbReference type="ARBA" id="ARBA00023136"/>
    </source>
</evidence>
<dbReference type="RefSeq" id="WP_068401368.1">
    <property type="nucleotide sequence ID" value="NZ_CP014504.1"/>
</dbReference>
<evidence type="ECO:0000256" key="3">
    <source>
        <dbReference type="ARBA" id="ARBA00022989"/>
    </source>
</evidence>
<dbReference type="AlphaFoldDB" id="A0A127VDN0"/>
<feature type="transmembrane region" description="Helical" evidence="5">
    <location>
        <begin position="49"/>
        <end position="72"/>
    </location>
</feature>
<dbReference type="SUPFAM" id="SSF50182">
    <property type="entry name" value="Sm-like ribonucleoproteins"/>
    <property type="match status" value="1"/>
</dbReference>
<dbReference type="Gene3D" id="1.10.287.1260">
    <property type="match status" value="1"/>
</dbReference>
<gene>
    <name evidence="7" type="ORF">AY601_2506</name>
</gene>
<organism evidence="7 8">
    <name type="scientific">Pedobacter cryoconitis</name>
    <dbReference type="NCBI Taxonomy" id="188932"/>
    <lineage>
        <taxon>Bacteria</taxon>
        <taxon>Pseudomonadati</taxon>
        <taxon>Bacteroidota</taxon>
        <taxon>Sphingobacteriia</taxon>
        <taxon>Sphingobacteriales</taxon>
        <taxon>Sphingobacteriaceae</taxon>
        <taxon>Pedobacter</taxon>
    </lineage>
</organism>
<comment type="subcellular location">
    <subcellularLocation>
        <location evidence="1">Membrane</location>
    </subcellularLocation>
</comment>
<dbReference type="PANTHER" id="PTHR30221:SF1">
    <property type="entry name" value="SMALL-CONDUCTANCE MECHANOSENSITIVE CHANNEL"/>
    <property type="match status" value="1"/>
</dbReference>
<protein>
    <submittedName>
        <fullName evidence="7">Mechanosensitive ion channel protein MscS</fullName>
    </submittedName>
</protein>
<dbReference type="Gene3D" id="2.30.30.60">
    <property type="match status" value="1"/>
</dbReference>
<dbReference type="InterPro" id="IPR023408">
    <property type="entry name" value="MscS_beta-dom_sf"/>
</dbReference>
<feature type="transmembrane region" description="Helical" evidence="5">
    <location>
        <begin position="12"/>
        <end position="29"/>
    </location>
</feature>
<evidence type="ECO:0000256" key="1">
    <source>
        <dbReference type="ARBA" id="ARBA00004370"/>
    </source>
</evidence>
<feature type="domain" description="Mechanosensitive ion channel MscS" evidence="6">
    <location>
        <begin position="133"/>
        <end position="200"/>
    </location>
</feature>
<dbReference type="Pfam" id="PF00924">
    <property type="entry name" value="MS_channel_2nd"/>
    <property type="match status" value="1"/>
</dbReference>
<evidence type="ECO:0000313" key="8">
    <source>
        <dbReference type="Proteomes" id="UP000071561"/>
    </source>
</evidence>
<reference evidence="7 8" key="1">
    <citation type="submission" date="2016-03" db="EMBL/GenBank/DDBJ databases">
        <title>Complete genome sequence of Pedobacter cryoconitis PAMC 27485.</title>
        <authorList>
            <person name="Lee J."/>
            <person name="Kim O.-S."/>
        </authorList>
    </citation>
    <scope>NUCLEOTIDE SEQUENCE [LARGE SCALE GENOMIC DNA]</scope>
    <source>
        <strain evidence="7 8">PAMC 27485</strain>
    </source>
</reference>
<feature type="transmembrane region" description="Helical" evidence="5">
    <location>
        <begin position="117"/>
        <end position="135"/>
    </location>
</feature>
<feature type="transmembrane region" description="Helical" evidence="5">
    <location>
        <begin position="92"/>
        <end position="111"/>
    </location>
</feature>
<keyword evidence="3 5" id="KW-1133">Transmembrane helix</keyword>
<dbReference type="GO" id="GO:0016020">
    <property type="term" value="C:membrane"/>
    <property type="evidence" value="ECO:0007669"/>
    <property type="project" value="UniProtKB-SubCell"/>
</dbReference>
<dbReference type="PATRIC" id="fig|188932.3.peg.2616"/>
<name>A0A127VDN0_9SPHI</name>
<dbReference type="Proteomes" id="UP000071561">
    <property type="component" value="Chromosome"/>
</dbReference>
<accession>A0A127VDN0</accession>
<dbReference type="OrthoDB" id="1522493at2"/>
<dbReference type="EMBL" id="CP014504">
    <property type="protein sequence ID" value="AMP99395.1"/>
    <property type="molecule type" value="Genomic_DNA"/>
</dbReference>
<proteinExistence type="predicted"/>